<keyword evidence="3" id="KW-1185">Reference proteome</keyword>
<gene>
    <name evidence="2" type="ORF">SAMN05444278_10799</name>
</gene>
<sequence length="100" mass="11807">MKSGYKILWTENAIAELKETTEYLENNWSEKELKAFAAKLDHTVELISKMPELFPESLHKKHIRKAVIEKHNNLYYRINKNSVEIVSLFANKKNPNTKYL</sequence>
<dbReference type="OrthoDB" id="1098070at2"/>
<evidence type="ECO:0000256" key="1">
    <source>
        <dbReference type="ARBA" id="ARBA00022649"/>
    </source>
</evidence>
<dbReference type="AlphaFoldDB" id="A0A1M4X4C9"/>
<dbReference type="STRING" id="1155689.SAMN05444278_10799"/>
<proteinExistence type="predicted"/>
<dbReference type="RefSeq" id="WP_073193360.1">
    <property type="nucleotide sequence ID" value="NZ_FQTW01000007.1"/>
</dbReference>
<evidence type="ECO:0000313" key="3">
    <source>
        <dbReference type="Proteomes" id="UP000184462"/>
    </source>
</evidence>
<organism evidence="2 3">
    <name type="scientific">Psychroflexus salarius</name>
    <dbReference type="NCBI Taxonomy" id="1155689"/>
    <lineage>
        <taxon>Bacteria</taxon>
        <taxon>Pseudomonadati</taxon>
        <taxon>Bacteroidota</taxon>
        <taxon>Flavobacteriia</taxon>
        <taxon>Flavobacteriales</taxon>
        <taxon>Flavobacteriaceae</taxon>
        <taxon>Psychroflexus</taxon>
    </lineage>
</organism>
<reference evidence="2 3" key="1">
    <citation type="submission" date="2016-11" db="EMBL/GenBank/DDBJ databases">
        <authorList>
            <person name="Jaros S."/>
            <person name="Januszkiewicz K."/>
            <person name="Wedrychowicz H."/>
        </authorList>
    </citation>
    <scope>NUCLEOTIDE SEQUENCE [LARGE SCALE GENOMIC DNA]</scope>
    <source>
        <strain evidence="2 3">DSM 25661</strain>
    </source>
</reference>
<dbReference type="Proteomes" id="UP000184462">
    <property type="component" value="Unassembled WGS sequence"/>
</dbReference>
<dbReference type="EMBL" id="FQTW01000007">
    <property type="protein sequence ID" value="SHE88297.1"/>
    <property type="molecule type" value="Genomic_DNA"/>
</dbReference>
<keyword evidence="1" id="KW-1277">Toxin-antitoxin system</keyword>
<name>A0A1M4X4C9_9FLAO</name>
<dbReference type="InterPro" id="IPR007712">
    <property type="entry name" value="RelE/ParE_toxin"/>
</dbReference>
<dbReference type="Gene3D" id="3.30.2310.20">
    <property type="entry name" value="RelE-like"/>
    <property type="match status" value="1"/>
</dbReference>
<dbReference type="Pfam" id="PF05016">
    <property type="entry name" value="ParE_toxin"/>
    <property type="match status" value="1"/>
</dbReference>
<protein>
    <submittedName>
        <fullName evidence="2">Plasmid stabilization system protein ParE</fullName>
    </submittedName>
</protein>
<accession>A0A1M4X4C9</accession>
<evidence type="ECO:0000313" key="2">
    <source>
        <dbReference type="EMBL" id="SHE88297.1"/>
    </source>
</evidence>
<dbReference type="InterPro" id="IPR035093">
    <property type="entry name" value="RelE/ParE_toxin_dom_sf"/>
</dbReference>